<sequence>SGSDSGGVTAAPKLLPAVPAIKREVEDDQGRRQATWRLATGPSFILKHDRQII</sequence>
<accession>A0A392TRD3</accession>
<dbReference type="EMBL" id="LXQA010623415">
    <property type="protein sequence ID" value="MCI62686.1"/>
    <property type="molecule type" value="Genomic_DNA"/>
</dbReference>
<comment type="caution">
    <text evidence="1">The sequence shown here is derived from an EMBL/GenBank/DDBJ whole genome shotgun (WGS) entry which is preliminary data.</text>
</comment>
<dbReference type="Proteomes" id="UP000265520">
    <property type="component" value="Unassembled WGS sequence"/>
</dbReference>
<name>A0A392TRD3_9FABA</name>
<evidence type="ECO:0000313" key="2">
    <source>
        <dbReference type="Proteomes" id="UP000265520"/>
    </source>
</evidence>
<dbReference type="AlphaFoldDB" id="A0A392TRD3"/>
<evidence type="ECO:0000313" key="1">
    <source>
        <dbReference type="EMBL" id="MCI62686.1"/>
    </source>
</evidence>
<protein>
    <submittedName>
        <fullName evidence="1">Uncharacterized protein</fullName>
    </submittedName>
</protein>
<keyword evidence="2" id="KW-1185">Reference proteome</keyword>
<reference evidence="1 2" key="1">
    <citation type="journal article" date="2018" name="Front. Plant Sci.">
        <title>Red Clover (Trifolium pratense) and Zigzag Clover (T. medium) - A Picture of Genomic Similarities and Differences.</title>
        <authorList>
            <person name="Dluhosova J."/>
            <person name="Istvanek J."/>
            <person name="Nedelnik J."/>
            <person name="Repkova J."/>
        </authorList>
    </citation>
    <scope>NUCLEOTIDE SEQUENCE [LARGE SCALE GENOMIC DNA]</scope>
    <source>
        <strain evidence="2">cv. 10/8</strain>
        <tissue evidence="1">Leaf</tissue>
    </source>
</reference>
<organism evidence="1 2">
    <name type="scientific">Trifolium medium</name>
    <dbReference type="NCBI Taxonomy" id="97028"/>
    <lineage>
        <taxon>Eukaryota</taxon>
        <taxon>Viridiplantae</taxon>
        <taxon>Streptophyta</taxon>
        <taxon>Embryophyta</taxon>
        <taxon>Tracheophyta</taxon>
        <taxon>Spermatophyta</taxon>
        <taxon>Magnoliopsida</taxon>
        <taxon>eudicotyledons</taxon>
        <taxon>Gunneridae</taxon>
        <taxon>Pentapetalae</taxon>
        <taxon>rosids</taxon>
        <taxon>fabids</taxon>
        <taxon>Fabales</taxon>
        <taxon>Fabaceae</taxon>
        <taxon>Papilionoideae</taxon>
        <taxon>50 kb inversion clade</taxon>
        <taxon>NPAAA clade</taxon>
        <taxon>Hologalegina</taxon>
        <taxon>IRL clade</taxon>
        <taxon>Trifolieae</taxon>
        <taxon>Trifolium</taxon>
    </lineage>
</organism>
<feature type="non-terminal residue" evidence="1">
    <location>
        <position position="1"/>
    </location>
</feature>
<proteinExistence type="predicted"/>